<dbReference type="PANTHER" id="PTHR43341:SF4">
    <property type="entry name" value="ARGININE PERMEASE CAN1-RELATED"/>
    <property type="match status" value="1"/>
</dbReference>
<evidence type="ECO:0000256" key="1">
    <source>
        <dbReference type="ARBA" id="ARBA00004141"/>
    </source>
</evidence>
<feature type="transmembrane region" description="Helical" evidence="6">
    <location>
        <begin position="411"/>
        <end position="437"/>
    </location>
</feature>
<keyword evidence="3 6" id="KW-1133">Transmembrane helix</keyword>
<dbReference type="AlphaFoldDB" id="A0A9W9GIM5"/>
<dbReference type="InterPro" id="IPR050524">
    <property type="entry name" value="APC_YAT"/>
</dbReference>
<reference evidence="8" key="1">
    <citation type="submission" date="2022-11" db="EMBL/GenBank/DDBJ databases">
        <authorList>
            <person name="Petersen C."/>
        </authorList>
    </citation>
    <scope>NUCLEOTIDE SEQUENCE</scope>
    <source>
        <strain evidence="8">IBT 22155</strain>
    </source>
</reference>
<feature type="transmembrane region" description="Helical" evidence="6">
    <location>
        <begin position="458"/>
        <end position="484"/>
    </location>
</feature>
<evidence type="ECO:0000313" key="8">
    <source>
        <dbReference type="EMBL" id="KAJ5120417.1"/>
    </source>
</evidence>
<sequence>MEVKPKAHSVADEMDSEKQVASSPALSVGEGDVFRSEEKYGSLHRTLSPRMIHVISLGSNVGSGLFIGTGKALANGGPGSMFLGYLIVCVGVWANLQNITEMTIAFPTSGNYVDFADRWVDPALAFGAGFAEWLGWTAVFGAEAVFFVILVNFWAGGAVPDAALQSFLSLIVWGPKVSIFLVGCLVVFLMPNKFFGWLQYFGSLVKVALFIFIVIISLAIIGGAGPEGFPRDGSTWTDLPAFKNGFGGFANAALLAIWAIGDQVFIGVMGGEAASPRFSMAHSANLVPWRVAVFYLVSTVLVSIIVPSDDNRLLGGSGVAASPFVISVEDAGIKGIPDLINACMIVGIIAIALECIFLPSRILRTMSLQRLLPAFIAKVDEKGRPRWALVITSVVAVILTYMSLSSGGNEALNWLISITSASFFTNWAIIGFTSFRFRAAVKAQKNPVFEHEFGWKSNFWPLAPIMVLSISALLLVCVLYLSIAPIGGGGFAAYNFFSYTIGLWLIVGSTIAYKLFFRTPWRDPATADLVTGRRQLSTQEIQELQDYYSRPFWRRLGTYLRLW</sequence>
<evidence type="ECO:0000256" key="4">
    <source>
        <dbReference type="ARBA" id="ARBA00023136"/>
    </source>
</evidence>
<dbReference type="PANTHER" id="PTHR43341">
    <property type="entry name" value="AMINO ACID PERMEASE"/>
    <property type="match status" value="1"/>
</dbReference>
<keyword evidence="4 6" id="KW-0472">Membrane</keyword>
<comment type="caution">
    <text evidence="8">The sequence shown here is derived from an EMBL/GenBank/DDBJ whole genome shotgun (WGS) entry which is preliminary data.</text>
</comment>
<dbReference type="Gene3D" id="1.20.1740.10">
    <property type="entry name" value="Amino acid/polyamine transporter I"/>
    <property type="match status" value="1"/>
</dbReference>
<organism evidence="8 9">
    <name type="scientific">Penicillium bovifimosum</name>
    <dbReference type="NCBI Taxonomy" id="126998"/>
    <lineage>
        <taxon>Eukaryota</taxon>
        <taxon>Fungi</taxon>
        <taxon>Dikarya</taxon>
        <taxon>Ascomycota</taxon>
        <taxon>Pezizomycotina</taxon>
        <taxon>Eurotiomycetes</taxon>
        <taxon>Eurotiomycetidae</taxon>
        <taxon>Eurotiales</taxon>
        <taxon>Aspergillaceae</taxon>
        <taxon>Penicillium</taxon>
    </lineage>
</organism>
<gene>
    <name evidence="8" type="ORF">N7515_009805</name>
</gene>
<accession>A0A9W9GIM5</accession>
<feature type="transmembrane region" description="Helical" evidence="6">
    <location>
        <begin position="287"/>
        <end position="306"/>
    </location>
</feature>
<feature type="transmembrane region" description="Helical" evidence="6">
    <location>
        <begin position="201"/>
        <end position="225"/>
    </location>
</feature>
<proteinExistence type="predicted"/>
<feature type="compositionally biased region" description="Basic and acidic residues" evidence="5">
    <location>
        <begin position="1"/>
        <end position="11"/>
    </location>
</feature>
<dbReference type="InterPro" id="IPR004841">
    <property type="entry name" value="AA-permease/SLC12A_dom"/>
</dbReference>
<feature type="transmembrane region" description="Helical" evidence="6">
    <location>
        <begin position="133"/>
        <end position="155"/>
    </location>
</feature>
<feature type="transmembrane region" description="Helical" evidence="6">
    <location>
        <begin position="79"/>
        <end position="96"/>
    </location>
</feature>
<evidence type="ECO:0000256" key="2">
    <source>
        <dbReference type="ARBA" id="ARBA00022692"/>
    </source>
</evidence>
<dbReference type="EMBL" id="JAPQKL010000008">
    <property type="protein sequence ID" value="KAJ5120417.1"/>
    <property type="molecule type" value="Genomic_DNA"/>
</dbReference>
<comment type="subcellular location">
    <subcellularLocation>
        <location evidence="1">Membrane</location>
        <topology evidence="1">Multi-pass membrane protein</topology>
    </subcellularLocation>
</comment>
<feature type="transmembrane region" description="Helical" evidence="6">
    <location>
        <begin position="387"/>
        <end position="405"/>
    </location>
</feature>
<feature type="transmembrane region" description="Helical" evidence="6">
    <location>
        <begin position="167"/>
        <end position="189"/>
    </location>
</feature>
<feature type="transmembrane region" description="Helical" evidence="6">
    <location>
        <begin position="339"/>
        <end position="360"/>
    </location>
</feature>
<dbReference type="GO" id="GO:0016020">
    <property type="term" value="C:membrane"/>
    <property type="evidence" value="ECO:0007669"/>
    <property type="project" value="UniProtKB-SubCell"/>
</dbReference>
<evidence type="ECO:0000256" key="6">
    <source>
        <dbReference type="SAM" id="Phobius"/>
    </source>
</evidence>
<dbReference type="GO" id="GO:0015171">
    <property type="term" value="F:amino acid transmembrane transporter activity"/>
    <property type="evidence" value="ECO:0007669"/>
    <property type="project" value="TreeGrafter"/>
</dbReference>
<evidence type="ECO:0000313" key="9">
    <source>
        <dbReference type="Proteomes" id="UP001149079"/>
    </source>
</evidence>
<dbReference type="GeneID" id="81409719"/>
<feature type="domain" description="Amino acid permease/ SLC12A" evidence="7">
    <location>
        <begin position="52"/>
        <end position="520"/>
    </location>
</feature>
<dbReference type="PIRSF" id="PIRSF006060">
    <property type="entry name" value="AA_transporter"/>
    <property type="match status" value="1"/>
</dbReference>
<name>A0A9W9GIM5_9EURO</name>
<dbReference type="OrthoDB" id="3900342at2759"/>
<reference evidence="8" key="2">
    <citation type="journal article" date="2023" name="IMA Fungus">
        <title>Comparative genomic study of the Penicillium genus elucidates a diverse pangenome and 15 lateral gene transfer events.</title>
        <authorList>
            <person name="Petersen C."/>
            <person name="Sorensen T."/>
            <person name="Nielsen M.R."/>
            <person name="Sondergaard T.E."/>
            <person name="Sorensen J.L."/>
            <person name="Fitzpatrick D.A."/>
            <person name="Frisvad J.C."/>
            <person name="Nielsen K.L."/>
        </authorList>
    </citation>
    <scope>NUCLEOTIDE SEQUENCE</scope>
    <source>
        <strain evidence="8">IBT 22155</strain>
    </source>
</reference>
<dbReference type="RefSeq" id="XP_056516921.1">
    <property type="nucleotide sequence ID" value="XM_056670548.1"/>
</dbReference>
<feature type="transmembrane region" description="Helical" evidence="6">
    <location>
        <begin position="245"/>
        <end position="266"/>
    </location>
</feature>
<keyword evidence="9" id="KW-1185">Reference proteome</keyword>
<dbReference type="Pfam" id="PF00324">
    <property type="entry name" value="AA_permease"/>
    <property type="match status" value="1"/>
</dbReference>
<evidence type="ECO:0000259" key="7">
    <source>
        <dbReference type="Pfam" id="PF00324"/>
    </source>
</evidence>
<keyword evidence="2 6" id="KW-0812">Transmembrane</keyword>
<feature type="transmembrane region" description="Helical" evidence="6">
    <location>
        <begin position="496"/>
        <end position="516"/>
    </location>
</feature>
<protein>
    <submittedName>
        <fullName evidence="8">Amino acid/polyamine transporter I</fullName>
    </submittedName>
</protein>
<feature type="region of interest" description="Disordered" evidence="5">
    <location>
        <begin position="1"/>
        <end position="24"/>
    </location>
</feature>
<evidence type="ECO:0000256" key="5">
    <source>
        <dbReference type="SAM" id="MobiDB-lite"/>
    </source>
</evidence>
<evidence type="ECO:0000256" key="3">
    <source>
        <dbReference type="ARBA" id="ARBA00022989"/>
    </source>
</evidence>
<dbReference type="Proteomes" id="UP001149079">
    <property type="component" value="Unassembled WGS sequence"/>
</dbReference>